<dbReference type="PANTHER" id="PTHR43119">
    <property type="entry name" value="ABC TRANSPORT PROTEIN ATP-BINDING COMPONENT-RELATED"/>
    <property type="match status" value="1"/>
</dbReference>
<reference evidence="4 5" key="1">
    <citation type="submission" date="2016-05" db="EMBL/GenBank/DDBJ databases">
        <title>Genome Sequence of Pseudomonas citronellolis Strain SJTE-3, an Estrogens and Persistent Organic Pollutants degradation strain.</title>
        <authorList>
            <person name="Liang R."/>
        </authorList>
    </citation>
    <scope>NUCLEOTIDE SEQUENCE [LARGE SCALE GENOMIC DNA]</scope>
    <source>
        <strain evidence="4 5">SJTE-3</strain>
    </source>
</reference>
<feature type="domain" description="ABC transporter" evidence="3">
    <location>
        <begin position="1"/>
        <end position="207"/>
    </location>
</feature>
<dbReference type="GO" id="GO:0005524">
    <property type="term" value="F:ATP binding"/>
    <property type="evidence" value="ECO:0007669"/>
    <property type="project" value="UniProtKB-KW"/>
</dbReference>
<keyword evidence="2 4" id="KW-0067">ATP-binding</keyword>
<evidence type="ECO:0000313" key="4">
    <source>
        <dbReference type="EMBL" id="ANI18233.1"/>
    </source>
</evidence>
<dbReference type="RefSeq" id="WP_064584916.1">
    <property type="nucleotide sequence ID" value="NZ_CP015878.1"/>
</dbReference>
<keyword evidence="1" id="KW-0547">Nucleotide-binding</keyword>
<name>A0A1A9KMQ4_9PSED</name>
<dbReference type="InterPro" id="IPR027417">
    <property type="entry name" value="P-loop_NTPase"/>
</dbReference>
<evidence type="ECO:0000259" key="3">
    <source>
        <dbReference type="PROSITE" id="PS50893"/>
    </source>
</evidence>
<dbReference type="InterPro" id="IPR003593">
    <property type="entry name" value="AAA+_ATPase"/>
</dbReference>
<evidence type="ECO:0000313" key="5">
    <source>
        <dbReference type="Proteomes" id="UP000077748"/>
    </source>
</evidence>
<proteinExistence type="predicted"/>
<sequence>MSVLDIPFGPLRACGLRGALSGPFDLDLAPGRCTVLSGPSGIGKSLLLRMLADLDPNQGQVSLAGVARERMPASAWRRLVTYVAAESGWWEEGVAAHFADLDAVRALLPRVRLDPALLQARVAQLSTGERQRLALLRAVVQRPRFLLLDEPTAALDSASREGVEQLLQALKAEGLGLLVVSHDAGQARRLADVHLQLDEHGLGEVQP</sequence>
<dbReference type="CDD" id="cd00267">
    <property type="entry name" value="ABC_ATPase"/>
    <property type="match status" value="1"/>
</dbReference>
<dbReference type="SUPFAM" id="SSF52540">
    <property type="entry name" value="P-loop containing nucleoside triphosphate hydrolases"/>
    <property type="match status" value="1"/>
</dbReference>
<dbReference type="PROSITE" id="PS50893">
    <property type="entry name" value="ABC_TRANSPORTER_2"/>
    <property type="match status" value="1"/>
</dbReference>
<protein>
    <submittedName>
        <fullName evidence="4">ATP-binding protein</fullName>
    </submittedName>
</protein>
<dbReference type="Proteomes" id="UP000077748">
    <property type="component" value="Chromosome"/>
</dbReference>
<accession>A0A1A9KMQ4</accession>
<dbReference type="SMART" id="SM00382">
    <property type="entry name" value="AAA"/>
    <property type="match status" value="1"/>
</dbReference>
<gene>
    <name evidence="4" type="ORF">A9C11_31380</name>
</gene>
<dbReference type="InterPro" id="IPR003439">
    <property type="entry name" value="ABC_transporter-like_ATP-bd"/>
</dbReference>
<dbReference type="PANTHER" id="PTHR43119:SF1">
    <property type="entry name" value="ABC TRANSPORTER DOMAIN-CONTAINING PROTEIN"/>
    <property type="match status" value="1"/>
</dbReference>
<evidence type="ECO:0000256" key="1">
    <source>
        <dbReference type="ARBA" id="ARBA00022741"/>
    </source>
</evidence>
<dbReference type="Gene3D" id="3.40.50.300">
    <property type="entry name" value="P-loop containing nucleotide triphosphate hydrolases"/>
    <property type="match status" value="1"/>
</dbReference>
<dbReference type="AlphaFoldDB" id="A0A1A9KMQ4"/>
<evidence type="ECO:0000256" key="2">
    <source>
        <dbReference type="ARBA" id="ARBA00022840"/>
    </source>
</evidence>
<dbReference type="GO" id="GO:0016887">
    <property type="term" value="F:ATP hydrolysis activity"/>
    <property type="evidence" value="ECO:0007669"/>
    <property type="project" value="InterPro"/>
</dbReference>
<organism evidence="4 5">
    <name type="scientific">Pseudomonas citronellolis</name>
    <dbReference type="NCBI Taxonomy" id="53408"/>
    <lineage>
        <taxon>Bacteria</taxon>
        <taxon>Pseudomonadati</taxon>
        <taxon>Pseudomonadota</taxon>
        <taxon>Gammaproteobacteria</taxon>
        <taxon>Pseudomonadales</taxon>
        <taxon>Pseudomonadaceae</taxon>
        <taxon>Pseudomonas</taxon>
    </lineage>
</organism>
<dbReference type="EMBL" id="CP015878">
    <property type="protein sequence ID" value="ANI18233.1"/>
    <property type="molecule type" value="Genomic_DNA"/>
</dbReference>
<dbReference type="Pfam" id="PF00005">
    <property type="entry name" value="ABC_tran"/>
    <property type="match status" value="1"/>
</dbReference>